<reference evidence="3 4" key="1">
    <citation type="journal article" date="2016" name="Gene">
        <title>PacBio SMRT assembly of a complex multi-replicon genome reveals chlorocatechol degradative operon in a region of genome plasticity.</title>
        <authorList>
            <person name="Ricker N."/>
            <person name="Shen S.Y."/>
            <person name="Goordial J."/>
            <person name="Jin S."/>
            <person name="Fulthorpe R.R."/>
        </authorList>
    </citation>
    <scope>NUCLEOTIDE SEQUENCE [LARGE SCALE GENOMIC DNA]</scope>
    <source>
        <strain evidence="3 4">OLGA172</strain>
    </source>
</reference>
<dbReference type="Pfam" id="PF03807">
    <property type="entry name" value="F420_oxidored"/>
    <property type="match status" value="1"/>
</dbReference>
<gene>
    <name evidence="3" type="ORF">AYM40_26025</name>
</gene>
<proteinExistence type="predicted"/>
<dbReference type="PANTHER" id="PTHR14239">
    <property type="entry name" value="DUDULIN-RELATED"/>
    <property type="match status" value="1"/>
</dbReference>
<dbReference type="KEGG" id="buz:AYM40_26025"/>
<dbReference type="InterPro" id="IPR028939">
    <property type="entry name" value="P5C_Rdtase_cat_N"/>
</dbReference>
<dbReference type="GO" id="GO:0016491">
    <property type="term" value="F:oxidoreductase activity"/>
    <property type="evidence" value="ECO:0007669"/>
    <property type="project" value="UniProtKB-KW"/>
</dbReference>
<dbReference type="SUPFAM" id="SSF51735">
    <property type="entry name" value="NAD(P)-binding Rossmann-fold domains"/>
    <property type="match status" value="1"/>
</dbReference>
<dbReference type="OrthoDB" id="5499754at2"/>
<protein>
    <submittedName>
        <fullName evidence="3">NADP oxidoreductase</fullName>
    </submittedName>
</protein>
<feature type="domain" description="Pyrroline-5-carboxylate reductase catalytic N-terminal" evidence="2">
    <location>
        <begin position="2"/>
        <end position="92"/>
    </location>
</feature>
<dbReference type="PANTHER" id="PTHR14239:SF10">
    <property type="entry name" value="REDUCTASE"/>
    <property type="match status" value="1"/>
</dbReference>
<dbReference type="InterPro" id="IPR051267">
    <property type="entry name" value="STEAP_metalloreductase"/>
</dbReference>
<dbReference type="EMBL" id="CP014579">
    <property type="protein sequence ID" value="ANB75771.1"/>
    <property type="molecule type" value="Genomic_DNA"/>
</dbReference>
<name>A0A160FSA4_9BURK</name>
<dbReference type="AlphaFoldDB" id="A0A160FSA4"/>
<keyword evidence="4" id="KW-1185">Reference proteome</keyword>
<evidence type="ECO:0000313" key="4">
    <source>
        <dbReference type="Proteomes" id="UP000076852"/>
    </source>
</evidence>
<organism evidence="3 4">
    <name type="scientific">Paraburkholderia phytofirmans OLGA172</name>
    <dbReference type="NCBI Taxonomy" id="1417228"/>
    <lineage>
        <taxon>Bacteria</taxon>
        <taxon>Pseudomonadati</taxon>
        <taxon>Pseudomonadota</taxon>
        <taxon>Betaproteobacteria</taxon>
        <taxon>Burkholderiales</taxon>
        <taxon>Burkholderiaceae</taxon>
        <taxon>Paraburkholderia</taxon>
    </lineage>
</organism>
<dbReference type="STRING" id="1804984.AYM40_26025"/>
<dbReference type="Proteomes" id="UP000076852">
    <property type="component" value="Chromosome 2"/>
</dbReference>
<dbReference type="InterPro" id="IPR036291">
    <property type="entry name" value="NAD(P)-bd_dom_sf"/>
</dbReference>
<evidence type="ECO:0000256" key="1">
    <source>
        <dbReference type="ARBA" id="ARBA00023002"/>
    </source>
</evidence>
<dbReference type="RefSeq" id="WP_063499052.1">
    <property type="nucleotide sequence ID" value="NZ_CP014579.1"/>
</dbReference>
<evidence type="ECO:0000313" key="3">
    <source>
        <dbReference type="EMBL" id="ANB75771.1"/>
    </source>
</evidence>
<evidence type="ECO:0000259" key="2">
    <source>
        <dbReference type="Pfam" id="PF03807"/>
    </source>
</evidence>
<keyword evidence="1" id="KW-0560">Oxidoreductase</keyword>
<accession>A0A160FSA4</accession>
<dbReference type="Gene3D" id="3.40.50.720">
    <property type="entry name" value="NAD(P)-binding Rossmann-like Domain"/>
    <property type="match status" value="1"/>
</dbReference>
<sequence>MKIGFIGAGAVAQSLARSAIQAGHEVVLSARRGPQGLRDIVAELGPKASADAVQEVAQLELVMLAVPWLQVPSALEGLPDWGGRILVDTTNPFSQVEPELILADLGGTGASEIVAAHAPGARVVKAFNAIRMEYYDKGPKFHDGKRVIFVSGDDRDAKTAVIGLVEEFGYASVDLGGLVSGGRMQQAGGPIAGRDWVVAP</sequence>